<comment type="similarity">
    <text evidence="2 10">Belongs to the glycosyltransferase 31 family.</text>
</comment>
<comment type="caution">
    <text evidence="11">The sequence shown here is derived from an EMBL/GenBank/DDBJ whole genome shotgun (WGS) entry which is preliminary data.</text>
</comment>
<dbReference type="Proteomes" id="UP001497497">
    <property type="component" value="Unassembled WGS sequence"/>
</dbReference>
<protein>
    <recommendedName>
        <fullName evidence="10">Hexosyltransferase</fullName>
        <ecNumber evidence="10">2.4.1.-</ecNumber>
    </recommendedName>
</protein>
<dbReference type="GO" id="GO:0016758">
    <property type="term" value="F:hexosyltransferase activity"/>
    <property type="evidence" value="ECO:0007669"/>
    <property type="project" value="InterPro"/>
</dbReference>
<name>A0AAV2H983_LYMST</name>
<keyword evidence="9 10" id="KW-0472">Membrane</keyword>
<dbReference type="Gene3D" id="3.90.550.50">
    <property type="match status" value="1"/>
</dbReference>
<keyword evidence="8 10" id="KW-0333">Golgi apparatus</keyword>
<dbReference type="InterPro" id="IPR002659">
    <property type="entry name" value="Glyco_trans_31"/>
</dbReference>
<evidence type="ECO:0000256" key="5">
    <source>
        <dbReference type="ARBA" id="ARBA00022692"/>
    </source>
</evidence>
<evidence type="ECO:0000256" key="3">
    <source>
        <dbReference type="ARBA" id="ARBA00022676"/>
    </source>
</evidence>
<gene>
    <name evidence="11" type="ORF">GSLYS_00003875001</name>
</gene>
<organism evidence="11 12">
    <name type="scientific">Lymnaea stagnalis</name>
    <name type="common">Great pond snail</name>
    <name type="synonym">Helix stagnalis</name>
    <dbReference type="NCBI Taxonomy" id="6523"/>
    <lineage>
        <taxon>Eukaryota</taxon>
        <taxon>Metazoa</taxon>
        <taxon>Spiralia</taxon>
        <taxon>Lophotrochozoa</taxon>
        <taxon>Mollusca</taxon>
        <taxon>Gastropoda</taxon>
        <taxon>Heterobranchia</taxon>
        <taxon>Euthyneura</taxon>
        <taxon>Panpulmonata</taxon>
        <taxon>Hygrophila</taxon>
        <taxon>Lymnaeoidea</taxon>
        <taxon>Lymnaeidae</taxon>
        <taxon>Lymnaea</taxon>
    </lineage>
</organism>
<evidence type="ECO:0000256" key="4">
    <source>
        <dbReference type="ARBA" id="ARBA00022679"/>
    </source>
</evidence>
<evidence type="ECO:0000256" key="1">
    <source>
        <dbReference type="ARBA" id="ARBA00004323"/>
    </source>
</evidence>
<evidence type="ECO:0000313" key="12">
    <source>
        <dbReference type="Proteomes" id="UP001497497"/>
    </source>
</evidence>
<evidence type="ECO:0000256" key="10">
    <source>
        <dbReference type="RuleBase" id="RU363063"/>
    </source>
</evidence>
<keyword evidence="7 10" id="KW-1133">Transmembrane helix</keyword>
<dbReference type="GO" id="GO:0006493">
    <property type="term" value="P:protein O-linked glycosylation"/>
    <property type="evidence" value="ECO:0007669"/>
    <property type="project" value="TreeGrafter"/>
</dbReference>
<proteinExistence type="inferred from homology"/>
<dbReference type="EC" id="2.4.1.-" evidence="10"/>
<evidence type="ECO:0000256" key="2">
    <source>
        <dbReference type="ARBA" id="ARBA00008661"/>
    </source>
</evidence>
<keyword evidence="3 10" id="KW-0328">Glycosyltransferase</keyword>
<dbReference type="AlphaFoldDB" id="A0AAV2H983"/>
<dbReference type="PANTHER" id="PTHR11214">
    <property type="entry name" value="BETA-1,3-N-ACETYLGLUCOSAMINYLTRANSFERASE"/>
    <property type="match status" value="1"/>
</dbReference>
<comment type="subcellular location">
    <subcellularLocation>
        <location evidence="1 10">Golgi apparatus membrane</location>
        <topology evidence="1 10">Single-pass type II membrane protein</topology>
    </subcellularLocation>
</comment>
<evidence type="ECO:0000256" key="9">
    <source>
        <dbReference type="ARBA" id="ARBA00023136"/>
    </source>
</evidence>
<keyword evidence="6 10" id="KW-0735">Signal-anchor</keyword>
<evidence type="ECO:0000256" key="6">
    <source>
        <dbReference type="ARBA" id="ARBA00022968"/>
    </source>
</evidence>
<dbReference type="Pfam" id="PF01762">
    <property type="entry name" value="Galactosyl_T"/>
    <property type="match status" value="1"/>
</dbReference>
<feature type="transmembrane region" description="Helical" evidence="10">
    <location>
        <begin position="35"/>
        <end position="54"/>
    </location>
</feature>
<dbReference type="EMBL" id="CAXITT010000054">
    <property type="protein sequence ID" value="CAL1529720.1"/>
    <property type="molecule type" value="Genomic_DNA"/>
</dbReference>
<dbReference type="PANTHER" id="PTHR11214:SF378">
    <property type="entry name" value="BETA-1,3-GALACTOSYLTRANSFERASE 4"/>
    <property type="match status" value="1"/>
</dbReference>
<sequence>MKTSTSVDFYPTFQNIWSRVWNILNIRRRHFRRSITILVLIFTIVFIIKIQQLFSNLSNVQDKLDIHWTFTKVLAESPSSDDEQEKARIRFAEYGIGLVKGQPGQGHSYKGSQFPNIRLFQVNETNPSYDAEDDEAFNAYDDTIKAQVKGQLTTGGVSTSGHGSPRASGSGGQDLRVFLVVLVISRPNNVLLRQAIRKTWGHNARDLGVMVRFVVGRQETWNDIVAREMTLHHDVIAVDEDDTYEYLPNKVFDGVTWVLRHKETAEYLMKVDDDTIVNVGHLVQELAAGIINSTQILGAICTNAAVIRDSADKWAVSILDYPFPTYPTYAFGGGYVMSVSAASLLVETRAKTFDWIHLEDVYITGMLAVKAGLSHVMHPGFSYWSTVKATPCEFVLNKRLTSVNHTEKEMYQMYSAVQELIKTGNVTLCKHKNTDDGYHRA</sequence>
<accession>A0AAV2H983</accession>
<evidence type="ECO:0000256" key="7">
    <source>
        <dbReference type="ARBA" id="ARBA00022989"/>
    </source>
</evidence>
<evidence type="ECO:0000256" key="8">
    <source>
        <dbReference type="ARBA" id="ARBA00023034"/>
    </source>
</evidence>
<reference evidence="11 12" key="1">
    <citation type="submission" date="2024-04" db="EMBL/GenBank/DDBJ databases">
        <authorList>
            <consortium name="Genoscope - CEA"/>
            <person name="William W."/>
        </authorList>
    </citation>
    <scope>NUCLEOTIDE SEQUENCE [LARGE SCALE GENOMIC DNA]</scope>
</reference>
<evidence type="ECO:0000313" key="11">
    <source>
        <dbReference type="EMBL" id="CAL1529720.1"/>
    </source>
</evidence>
<dbReference type="GO" id="GO:0000139">
    <property type="term" value="C:Golgi membrane"/>
    <property type="evidence" value="ECO:0007669"/>
    <property type="project" value="UniProtKB-SubCell"/>
</dbReference>
<keyword evidence="4" id="KW-0808">Transferase</keyword>
<keyword evidence="12" id="KW-1185">Reference proteome</keyword>
<keyword evidence="5 10" id="KW-0812">Transmembrane</keyword>